<sequence length="511" mass="56286">MNMSTITQEKPATLLDRPDFKPHYDNFIGGKFVPPVDGEYFDVISPVDGQVFTKVARGKAADIELALDAAHKAFPAWSRTSATERSNIMLKIADRIENKLEYLAAVETIDNGKPVRETINADLALVVDHFRYYAGVIRAEEGSIAELDEHTVSINVKEPIGIVGQIIPWNFPMLMATWKMAPAMAAGCCTIVKPAEQTPASIMILMEIIGDLIPPGVLNIVNGFGPEAGKPLAQSPRLDKVAFTGETTTGRLIMQYASENLNPVTMELGGKSPNVFFPSVMDADDEFLDKCLEGAAMFALNQGEVCTCPSRILVHEKIYDAFMEKVVARVEAIQMGHPLDKTTMMGAQASKDQFEKILNYIDIGKQEGAEVLTGGGVAQLNSGLENGYYVKPTLLKGHNKMRVFQEEIFGPVCSVTTFKDVEDAISISNDTLYGLGAGVWTRDAHEAYQVPRAIKAGRVWVNCYHAYPAHAPFGGYKKSGFGRETHLMMLNHYRQNKNMLISYDKNKLGFF</sequence>
<evidence type="ECO:0000256" key="1">
    <source>
        <dbReference type="ARBA" id="ARBA00009986"/>
    </source>
</evidence>
<dbReference type="Proteomes" id="UP000248688">
    <property type="component" value="Chromosome"/>
</dbReference>
<dbReference type="SUPFAM" id="SSF53720">
    <property type="entry name" value="ALDH-like"/>
    <property type="match status" value="1"/>
</dbReference>
<feature type="active site" evidence="3">
    <location>
        <position position="267"/>
    </location>
</feature>
<comment type="similarity">
    <text evidence="1 4">Belongs to the aldehyde dehydrogenase family.</text>
</comment>
<name>A0A2Z4IGU2_9BACT</name>
<reference evidence="6 7" key="1">
    <citation type="submission" date="2018-06" db="EMBL/GenBank/DDBJ databases">
        <title>Echinicola strongylocentroti sp. nov., isolated from a sea urchin Strongylocentrotus intermedius.</title>
        <authorList>
            <person name="Bae S.S."/>
        </authorList>
    </citation>
    <scope>NUCLEOTIDE SEQUENCE [LARGE SCALE GENOMIC DNA]</scope>
    <source>
        <strain evidence="6 7">MEBiC08714</strain>
    </source>
</reference>
<evidence type="ECO:0000259" key="5">
    <source>
        <dbReference type="Pfam" id="PF00171"/>
    </source>
</evidence>
<dbReference type="AlphaFoldDB" id="A0A2Z4IGU2"/>
<dbReference type="KEGG" id="est:DN752_08745"/>
<evidence type="ECO:0000256" key="2">
    <source>
        <dbReference type="ARBA" id="ARBA00023002"/>
    </source>
</evidence>
<accession>A0A2Z4IGU2</accession>
<dbReference type="Gene3D" id="3.40.605.10">
    <property type="entry name" value="Aldehyde Dehydrogenase, Chain A, domain 1"/>
    <property type="match status" value="1"/>
</dbReference>
<dbReference type="InterPro" id="IPR016161">
    <property type="entry name" value="Ald_DH/histidinol_DH"/>
</dbReference>
<dbReference type="InterPro" id="IPR015590">
    <property type="entry name" value="Aldehyde_DH_dom"/>
</dbReference>
<dbReference type="EMBL" id="CP030041">
    <property type="protein sequence ID" value="AWW30204.1"/>
    <property type="molecule type" value="Genomic_DNA"/>
</dbReference>
<dbReference type="InterPro" id="IPR029510">
    <property type="entry name" value="Ald_DH_CS_GLU"/>
</dbReference>
<keyword evidence="7" id="KW-1185">Reference proteome</keyword>
<dbReference type="OrthoDB" id="973869at2"/>
<feature type="domain" description="Aldehyde dehydrogenase" evidence="5">
    <location>
        <begin position="37"/>
        <end position="498"/>
    </location>
</feature>
<dbReference type="PANTHER" id="PTHR43111:SF1">
    <property type="entry name" value="ALDEHYDE DEHYDROGENASE B-RELATED"/>
    <property type="match status" value="1"/>
</dbReference>
<gene>
    <name evidence="6" type="ORF">DN752_08745</name>
</gene>
<protein>
    <submittedName>
        <fullName evidence="6">Aldehyde dehydrogenase</fullName>
    </submittedName>
</protein>
<dbReference type="FunFam" id="3.40.605.10:FF:000001">
    <property type="entry name" value="Aldehyde dehydrogenase 1"/>
    <property type="match status" value="1"/>
</dbReference>
<evidence type="ECO:0000256" key="3">
    <source>
        <dbReference type="PROSITE-ProRule" id="PRU10007"/>
    </source>
</evidence>
<evidence type="ECO:0000313" key="6">
    <source>
        <dbReference type="EMBL" id="AWW30204.1"/>
    </source>
</evidence>
<dbReference type="PROSITE" id="PS00070">
    <property type="entry name" value="ALDEHYDE_DEHYDR_CYS"/>
    <property type="match status" value="1"/>
</dbReference>
<organism evidence="6 7">
    <name type="scientific">Echinicola strongylocentroti</name>
    <dbReference type="NCBI Taxonomy" id="1795355"/>
    <lineage>
        <taxon>Bacteria</taxon>
        <taxon>Pseudomonadati</taxon>
        <taxon>Bacteroidota</taxon>
        <taxon>Cytophagia</taxon>
        <taxon>Cytophagales</taxon>
        <taxon>Cyclobacteriaceae</taxon>
        <taxon>Echinicola</taxon>
    </lineage>
</organism>
<proteinExistence type="inferred from homology"/>
<dbReference type="Pfam" id="PF00171">
    <property type="entry name" value="Aldedh"/>
    <property type="match status" value="1"/>
</dbReference>
<dbReference type="FunFam" id="3.40.309.10:FF:000012">
    <property type="entry name" value="Betaine aldehyde dehydrogenase"/>
    <property type="match status" value="1"/>
</dbReference>
<dbReference type="InterPro" id="IPR016163">
    <property type="entry name" value="Ald_DH_C"/>
</dbReference>
<keyword evidence="2 4" id="KW-0560">Oxidoreductase</keyword>
<dbReference type="InterPro" id="IPR016162">
    <property type="entry name" value="Ald_DH_N"/>
</dbReference>
<dbReference type="Gene3D" id="3.40.309.10">
    <property type="entry name" value="Aldehyde Dehydrogenase, Chain A, domain 2"/>
    <property type="match status" value="1"/>
</dbReference>
<dbReference type="GO" id="GO:0004030">
    <property type="term" value="F:aldehyde dehydrogenase [NAD(P)+] activity"/>
    <property type="evidence" value="ECO:0007669"/>
    <property type="project" value="UniProtKB-ARBA"/>
</dbReference>
<evidence type="ECO:0000313" key="7">
    <source>
        <dbReference type="Proteomes" id="UP000248688"/>
    </source>
</evidence>
<dbReference type="InterPro" id="IPR016160">
    <property type="entry name" value="Ald_DH_CS_CYS"/>
</dbReference>
<evidence type="ECO:0000256" key="4">
    <source>
        <dbReference type="RuleBase" id="RU003345"/>
    </source>
</evidence>
<dbReference type="PROSITE" id="PS00687">
    <property type="entry name" value="ALDEHYDE_DEHYDR_GLU"/>
    <property type="match status" value="1"/>
</dbReference>
<dbReference type="CDD" id="cd07559">
    <property type="entry name" value="ALDH_ACDHII_AcoD-like"/>
    <property type="match status" value="1"/>
</dbReference>
<dbReference type="PANTHER" id="PTHR43111">
    <property type="entry name" value="ALDEHYDE DEHYDROGENASE B-RELATED"/>
    <property type="match status" value="1"/>
</dbReference>